<evidence type="ECO:0000256" key="1">
    <source>
        <dbReference type="SAM" id="SignalP"/>
    </source>
</evidence>
<feature type="non-terminal residue" evidence="2">
    <location>
        <position position="1"/>
    </location>
</feature>
<dbReference type="RefSeq" id="XP_007685093.1">
    <property type="nucleotide sequence ID" value="XM_007686903.1"/>
</dbReference>
<evidence type="ECO:0000313" key="3">
    <source>
        <dbReference type="Proteomes" id="UP000054032"/>
    </source>
</evidence>
<dbReference type="GeneID" id="19124407"/>
<dbReference type="KEGG" id="bor:COCMIDRAFT_48582"/>
<dbReference type="AlphaFoldDB" id="W6Z9P7"/>
<sequence length="111" mass="12026">IKFTAVTLFAGLASAQQAVALFNALESAVNDQVFIDRLTVVDCVAKEWVTGDWFLCSSAAWALQINDDQGISIKINHIPAFKTYCGDGMIPFTGAIPVYQIQDGNITVTLK</sequence>
<keyword evidence="3" id="KW-1185">Reference proteome</keyword>
<proteinExistence type="predicted"/>
<reference evidence="2 3" key="1">
    <citation type="journal article" date="2013" name="PLoS Genet.">
        <title>Comparative genome structure, secondary metabolite, and effector coding capacity across Cochliobolus pathogens.</title>
        <authorList>
            <person name="Condon B.J."/>
            <person name="Leng Y."/>
            <person name="Wu D."/>
            <person name="Bushley K.E."/>
            <person name="Ohm R.A."/>
            <person name="Otillar R."/>
            <person name="Martin J."/>
            <person name="Schackwitz W."/>
            <person name="Grimwood J."/>
            <person name="MohdZainudin N."/>
            <person name="Xue C."/>
            <person name="Wang R."/>
            <person name="Manning V.A."/>
            <person name="Dhillon B."/>
            <person name="Tu Z.J."/>
            <person name="Steffenson B.J."/>
            <person name="Salamov A."/>
            <person name="Sun H."/>
            <person name="Lowry S."/>
            <person name="LaButti K."/>
            <person name="Han J."/>
            <person name="Copeland A."/>
            <person name="Lindquist E."/>
            <person name="Barry K."/>
            <person name="Schmutz J."/>
            <person name="Baker S.E."/>
            <person name="Ciuffetti L.M."/>
            <person name="Grigoriev I.V."/>
            <person name="Zhong S."/>
            <person name="Turgeon B.G."/>
        </authorList>
    </citation>
    <scope>NUCLEOTIDE SEQUENCE [LARGE SCALE GENOMIC DNA]</scope>
    <source>
        <strain evidence="2 3">ATCC 44560</strain>
    </source>
</reference>
<gene>
    <name evidence="2" type="ORF">COCMIDRAFT_48582</name>
</gene>
<dbReference type="Proteomes" id="UP000054032">
    <property type="component" value="Unassembled WGS sequence"/>
</dbReference>
<dbReference type="HOGENOM" id="CLU_2263486_0_0_1"/>
<feature type="signal peptide" evidence="1">
    <location>
        <begin position="1"/>
        <end position="20"/>
    </location>
</feature>
<dbReference type="EMBL" id="KI963941">
    <property type="protein sequence ID" value="EUC48472.1"/>
    <property type="molecule type" value="Genomic_DNA"/>
</dbReference>
<feature type="chain" id="PRO_5004886612" evidence="1">
    <location>
        <begin position="21"/>
        <end position="111"/>
    </location>
</feature>
<evidence type="ECO:0000313" key="2">
    <source>
        <dbReference type="EMBL" id="EUC48472.1"/>
    </source>
</evidence>
<organism evidence="2 3">
    <name type="scientific">Bipolaris oryzae ATCC 44560</name>
    <dbReference type="NCBI Taxonomy" id="930090"/>
    <lineage>
        <taxon>Eukaryota</taxon>
        <taxon>Fungi</taxon>
        <taxon>Dikarya</taxon>
        <taxon>Ascomycota</taxon>
        <taxon>Pezizomycotina</taxon>
        <taxon>Dothideomycetes</taxon>
        <taxon>Pleosporomycetidae</taxon>
        <taxon>Pleosporales</taxon>
        <taxon>Pleosporineae</taxon>
        <taxon>Pleosporaceae</taxon>
        <taxon>Bipolaris</taxon>
    </lineage>
</organism>
<keyword evidence="1" id="KW-0732">Signal</keyword>
<accession>W6Z9P7</accession>
<name>W6Z9P7_COCMI</name>
<dbReference type="OrthoDB" id="3690582at2759"/>
<feature type="non-terminal residue" evidence="2">
    <location>
        <position position="111"/>
    </location>
</feature>
<protein>
    <submittedName>
        <fullName evidence="2">Uncharacterized protein</fullName>
    </submittedName>
</protein>